<comment type="subcellular location">
    <subcellularLocation>
        <location evidence="1">Membrane</location>
        <topology evidence="1">Multi-pass membrane protein</topology>
    </subcellularLocation>
    <subcellularLocation>
        <location evidence="11">Mitochondrion inner membrane</location>
        <topology evidence="11">Multi-pass membrane protein</topology>
    </subcellularLocation>
</comment>
<evidence type="ECO:0000256" key="6">
    <source>
        <dbReference type="ARBA" id="ARBA00022781"/>
    </source>
</evidence>
<dbReference type="InterPro" id="IPR023011">
    <property type="entry name" value="ATP_synth_F0_asu_AS"/>
</dbReference>
<accession>A0A3P8MXH5</accession>
<gene>
    <name evidence="13" type="primary">ATP6</name>
</gene>
<evidence type="ECO:0000256" key="2">
    <source>
        <dbReference type="ARBA" id="ARBA00006810"/>
    </source>
</evidence>
<dbReference type="PANTHER" id="PTHR11410:SF0">
    <property type="entry name" value="ATP SYNTHASE SUBUNIT A"/>
    <property type="match status" value="1"/>
</dbReference>
<dbReference type="InterPro" id="IPR045083">
    <property type="entry name" value="ATP_synth_F0_asu_bact/mt"/>
</dbReference>
<dbReference type="AlphaFoldDB" id="A0A3P8MXH5"/>
<geneLocation type="mitochondrion" evidence="13"/>
<protein>
    <recommendedName>
        <fullName evidence="11">ATP synthase subunit a</fullName>
    </recommendedName>
</protein>
<dbReference type="EMBL" id="MH001176">
    <property type="protein sequence ID" value="AYC65816.1"/>
    <property type="molecule type" value="Genomic_DNA"/>
</dbReference>
<feature type="transmembrane region" description="Helical" evidence="12">
    <location>
        <begin position="186"/>
        <end position="208"/>
    </location>
</feature>
<evidence type="ECO:0000256" key="1">
    <source>
        <dbReference type="ARBA" id="ARBA00004141"/>
    </source>
</evidence>
<dbReference type="GO" id="GO:0045259">
    <property type="term" value="C:proton-transporting ATP synthase complex"/>
    <property type="evidence" value="ECO:0007669"/>
    <property type="project" value="UniProtKB-KW"/>
</dbReference>
<dbReference type="Gene3D" id="1.20.120.220">
    <property type="entry name" value="ATP synthase, F0 complex, subunit A"/>
    <property type="match status" value="1"/>
</dbReference>
<dbReference type="PROSITE" id="PS00449">
    <property type="entry name" value="ATPASE_A"/>
    <property type="match status" value="1"/>
</dbReference>
<dbReference type="SUPFAM" id="SSF81336">
    <property type="entry name" value="F1F0 ATP synthase subunit A"/>
    <property type="match status" value="1"/>
</dbReference>
<dbReference type="GO" id="GO:0046933">
    <property type="term" value="F:proton-transporting ATP synthase activity, rotational mechanism"/>
    <property type="evidence" value="ECO:0007669"/>
    <property type="project" value="TreeGrafter"/>
</dbReference>
<evidence type="ECO:0000256" key="5">
    <source>
        <dbReference type="ARBA" id="ARBA00022692"/>
    </source>
</evidence>
<keyword evidence="8" id="KW-0406">Ion transport</keyword>
<evidence type="ECO:0000256" key="9">
    <source>
        <dbReference type="ARBA" id="ARBA00023136"/>
    </source>
</evidence>
<evidence type="ECO:0000256" key="3">
    <source>
        <dbReference type="ARBA" id="ARBA00022448"/>
    </source>
</evidence>
<dbReference type="PRINTS" id="PR00123">
    <property type="entry name" value="ATPASEA"/>
</dbReference>
<feature type="transmembrane region" description="Helical" evidence="12">
    <location>
        <begin position="104"/>
        <end position="126"/>
    </location>
</feature>
<keyword evidence="4" id="KW-0138">CF(0)</keyword>
<sequence>MEFSLLSPFDPCTSVFLGFGFGKFVMLLAAFSFVPSSGFTSESGISLLLKKLLSSMKQTFSPLFGKDSSPLGLLVSLFSFVLIFNFLGLAPWSFSATSHMSVNFSIGSVLWLCGVLNSVACLGYLWTYHFIPQGSPTGLSPFLGMVELVSNLIRPVSLSVRLMSNMIAGHMILGLMWGVLWEQSFFLSVLILFVSSTFLAFEMAVAVIQSFVFSTLISLYWEEGTH</sequence>
<dbReference type="Pfam" id="PF00119">
    <property type="entry name" value="ATP-synt_A"/>
    <property type="match status" value="1"/>
</dbReference>
<evidence type="ECO:0000256" key="7">
    <source>
        <dbReference type="ARBA" id="ARBA00022989"/>
    </source>
</evidence>
<feature type="transmembrane region" description="Helical" evidence="12">
    <location>
        <begin position="70"/>
        <end position="92"/>
    </location>
</feature>
<keyword evidence="5 12" id="KW-0812">Transmembrane</keyword>
<organism evidence="13">
    <name type="scientific">Bovicola caprae</name>
    <dbReference type="NCBI Taxonomy" id="1647116"/>
    <lineage>
        <taxon>Eukaryota</taxon>
        <taxon>Metazoa</taxon>
        <taxon>Ecdysozoa</taxon>
        <taxon>Arthropoda</taxon>
        <taxon>Hexapoda</taxon>
        <taxon>Insecta</taxon>
        <taxon>Pterygota</taxon>
        <taxon>Neoptera</taxon>
        <taxon>Paraneoptera</taxon>
        <taxon>Psocodea</taxon>
        <taxon>Troctomorpha</taxon>
        <taxon>Phthiraptera</taxon>
        <taxon>Ischnocera</taxon>
        <taxon>Bovicoliidae</taxon>
        <taxon>Bovicola</taxon>
    </lineage>
</organism>
<proteinExistence type="inferred from homology"/>
<feature type="transmembrane region" description="Helical" evidence="12">
    <location>
        <begin position="162"/>
        <end position="180"/>
    </location>
</feature>
<dbReference type="InterPro" id="IPR000568">
    <property type="entry name" value="ATP_synth_F0_asu"/>
</dbReference>
<name>A0A3P8MXH5_9NEOP</name>
<keyword evidence="6" id="KW-0375">Hydrogen ion transport</keyword>
<evidence type="ECO:0000256" key="4">
    <source>
        <dbReference type="ARBA" id="ARBA00022547"/>
    </source>
</evidence>
<evidence type="ECO:0000256" key="8">
    <source>
        <dbReference type="ARBA" id="ARBA00023065"/>
    </source>
</evidence>
<dbReference type="PANTHER" id="PTHR11410">
    <property type="entry name" value="ATP SYNTHASE SUBUNIT A"/>
    <property type="match status" value="1"/>
</dbReference>
<comment type="similarity">
    <text evidence="2">Belongs to the ATPase A chain family.</text>
</comment>
<dbReference type="NCBIfam" id="TIGR01131">
    <property type="entry name" value="ATP_synt_6_or_A"/>
    <property type="match status" value="1"/>
</dbReference>
<dbReference type="InterPro" id="IPR035908">
    <property type="entry name" value="F0_ATP_A_sf"/>
</dbReference>
<evidence type="ECO:0000256" key="11">
    <source>
        <dbReference type="RuleBase" id="RU004450"/>
    </source>
</evidence>
<keyword evidence="3" id="KW-0813">Transport</keyword>
<keyword evidence="10" id="KW-0066">ATP synthesis</keyword>
<keyword evidence="9 12" id="KW-0472">Membrane</keyword>
<keyword evidence="13" id="KW-0496">Mitochondrion</keyword>
<reference evidence="13" key="1">
    <citation type="journal article" date="2018" name="Syst. Biol.">
        <title>Mitochondrial Genome Fragmentation Unites the Parasitic Lice of Eutherian Mammals.</title>
        <authorList>
            <person name="Song F."/>
            <person name="Li H."/>
            <person name="Liu G.-H."/>
            <person name="Wang W."/>
            <person name="James P."/>
            <person name="Colwell D.D."/>
            <person name="Tran A."/>
            <person name="Gong S."/>
            <person name="Cai W."/>
            <person name="Shao R."/>
        </authorList>
    </citation>
    <scope>NUCLEOTIDE SEQUENCE</scope>
    <source>
        <strain evidence="13">Minichromosome 1</strain>
    </source>
</reference>
<evidence type="ECO:0000313" key="13">
    <source>
        <dbReference type="EMBL" id="AYC65816.1"/>
    </source>
</evidence>
<evidence type="ECO:0000256" key="12">
    <source>
        <dbReference type="SAM" id="Phobius"/>
    </source>
</evidence>
<keyword evidence="7 12" id="KW-1133">Transmembrane helix</keyword>
<dbReference type="GO" id="GO:0005743">
    <property type="term" value="C:mitochondrial inner membrane"/>
    <property type="evidence" value="ECO:0007669"/>
    <property type="project" value="UniProtKB-SubCell"/>
</dbReference>
<evidence type="ECO:0000256" key="10">
    <source>
        <dbReference type="ARBA" id="ARBA00023310"/>
    </source>
</evidence>
<dbReference type="CDD" id="cd00310">
    <property type="entry name" value="ATP-synt_Fo_a_6"/>
    <property type="match status" value="1"/>
</dbReference>